<gene>
    <name evidence="1" type="ORF">EVA_13369</name>
</gene>
<dbReference type="EMBL" id="AMCI01004221">
    <property type="protein sequence ID" value="EJW98524.1"/>
    <property type="molecule type" value="Genomic_DNA"/>
</dbReference>
<dbReference type="SUPFAM" id="SSF48452">
    <property type="entry name" value="TPR-like"/>
    <property type="match status" value="1"/>
</dbReference>
<reference evidence="1" key="1">
    <citation type="journal article" date="2012" name="PLoS ONE">
        <title>Gene sets for utilization of primary and secondary nutrition supplies in the distal gut of endangered iberian lynx.</title>
        <authorList>
            <person name="Alcaide M."/>
            <person name="Messina E."/>
            <person name="Richter M."/>
            <person name="Bargiela R."/>
            <person name="Peplies J."/>
            <person name="Huws S.A."/>
            <person name="Newbold C.J."/>
            <person name="Golyshin P.N."/>
            <person name="Simon M.A."/>
            <person name="Lopez G."/>
            <person name="Yakimov M.M."/>
            <person name="Ferrer M."/>
        </authorList>
    </citation>
    <scope>NUCLEOTIDE SEQUENCE</scope>
</reference>
<sequence>MLMQALNMTHPNFDLEKIERCLLSIEDMKSLNQIAVTYSETGERRFAIRIYEQLMRYPRNRLFNNEALLTVTPMLCYNFSRLLGRERRYEECIEIAQYGYEISLKYDKARLLGGLLLNIGYSLEKLGRKEESMKYLKASYYAYC</sequence>
<accession>J9GGP5</accession>
<protein>
    <submittedName>
        <fullName evidence="1">Helix-turn-helix protein</fullName>
    </submittedName>
</protein>
<dbReference type="Gene3D" id="1.25.40.10">
    <property type="entry name" value="Tetratricopeptide repeat domain"/>
    <property type="match status" value="1"/>
</dbReference>
<name>J9GGP5_9ZZZZ</name>
<organism evidence="1">
    <name type="scientific">gut metagenome</name>
    <dbReference type="NCBI Taxonomy" id="749906"/>
    <lineage>
        <taxon>unclassified sequences</taxon>
        <taxon>metagenomes</taxon>
        <taxon>organismal metagenomes</taxon>
    </lineage>
</organism>
<dbReference type="InterPro" id="IPR011990">
    <property type="entry name" value="TPR-like_helical_dom_sf"/>
</dbReference>
<dbReference type="Pfam" id="PF18768">
    <property type="entry name" value="RNPP_C"/>
    <property type="match status" value="1"/>
</dbReference>
<dbReference type="AlphaFoldDB" id="J9GGP5"/>
<feature type="non-terminal residue" evidence="1">
    <location>
        <position position="144"/>
    </location>
</feature>
<evidence type="ECO:0000313" key="1">
    <source>
        <dbReference type="EMBL" id="EJW98524.1"/>
    </source>
</evidence>
<proteinExistence type="predicted"/>
<dbReference type="InterPro" id="IPR041315">
    <property type="entry name" value="PlcR_TPR"/>
</dbReference>
<comment type="caution">
    <text evidence="1">The sequence shown here is derived from an EMBL/GenBank/DDBJ whole genome shotgun (WGS) entry which is preliminary data.</text>
</comment>